<evidence type="ECO:0000256" key="7">
    <source>
        <dbReference type="SAM" id="MobiDB-lite"/>
    </source>
</evidence>
<proteinExistence type="inferred from homology"/>
<evidence type="ECO:0000256" key="1">
    <source>
        <dbReference type="ARBA" id="ARBA00004141"/>
    </source>
</evidence>
<name>A0A6A7C422_9PEZI</name>
<evidence type="ECO:0000256" key="5">
    <source>
        <dbReference type="ARBA" id="ARBA00023136"/>
    </source>
</evidence>
<dbReference type="InterPro" id="IPR007603">
    <property type="entry name" value="Choline_transptr-like"/>
</dbReference>
<evidence type="ECO:0000256" key="6">
    <source>
        <dbReference type="RuleBase" id="RU368066"/>
    </source>
</evidence>
<feature type="transmembrane region" description="Helical" evidence="6">
    <location>
        <begin position="297"/>
        <end position="314"/>
    </location>
</feature>
<feature type="compositionally biased region" description="Acidic residues" evidence="7">
    <location>
        <begin position="83"/>
        <end position="94"/>
    </location>
</feature>
<keyword evidence="3 6" id="KW-0812">Transmembrane</keyword>
<feature type="transmembrane region" description="Helical" evidence="6">
    <location>
        <begin position="334"/>
        <end position="357"/>
    </location>
</feature>
<comment type="function">
    <text evidence="6">Probably involved in transport through the plasma membrane.</text>
</comment>
<keyword evidence="4 6" id="KW-1133">Transmembrane helix</keyword>
<comment type="subcellular location">
    <subcellularLocation>
        <location evidence="6">Cell membrane</location>
        <topology evidence="6">Multi-pass membrane protein</topology>
    </subcellularLocation>
    <subcellularLocation>
        <location evidence="1">Membrane</location>
        <topology evidence="1">Multi-pass membrane protein</topology>
    </subcellularLocation>
</comment>
<evidence type="ECO:0000256" key="2">
    <source>
        <dbReference type="ARBA" id="ARBA00007168"/>
    </source>
</evidence>
<keyword evidence="9" id="KW-1185">Reference proteome</keyword>
<evidence type="ECO:0000256" key="4">
    <source>
        <dbReference type="ARBA" id="ARBA00022989"/>
    </source>
</evidence>
<dbReference type="EMBL" id="MU005967">
    <property type="protein sequence ID" value="KAF2862214.1"/>
    <property type="molecule type" value="Genomic_DNA"/>
</dbReference>
<feature type="compositionally biased region" description="Polar residues" evidence="7">
    <location>
        <begin position="41"/>
        <end position="51"/>
    </location>
</feature>
<reference evidence="8" key="1">
    <citation type="journal article" date="2020" name="Stud. Mycol.">
        <title>101 Dothideomycetes genomes: a test case for predicting lifestyles and emergence of pathogens.</title>
        <authorList>
            <person name="Haridas S."/>
            <person name="Albert R."/>
            <person name="Binder M."/>
            <person name="Bloem J."/>
            <person name="Labutti K."/>
            <person name="Salamov A."/>
            <person name="Andreopoulos B."/>
            <person name="Baker S."/>
            <person name="Barry K."/>
            <person name="Bills G."/>
            <person name="Bluhm B."/>
            <person name="Cannon C."/>
            <person name="Castanera R."/>
            <person name="Culley D."/>
            <person name="Daum C."/>
            <person name="Ezra D."/>
            <person name="Gonzalez J."/>
            <person name="Henrissat B."/>
            <person name="Kuo A."/>
            <person name="Liang C."/>
            <person name="Lipzen A."/>
            <person name="Lutzoni F."/>
            <person name="Magnuson J."/>
            <person name="Mondo S."/>
            <person name="Nolan M."/>
            <person name="Ohm R."/>
            <person name="Pangilinan J."/>
            <person name="Park H.-J."/>
            <person name="Ramirez L."/>
            <person name="Alfaro M."/>
            <person name="Sun H."/>
            <person name="Tritt A."/>
            <person name="Yoshinaga Y."/>
            <person name="Zwiers L.-H."/>
            <person name="Turgeon B."/>
            <person name="Goodwin S."/>
            <person name="Spatafora J."/>
            <person name="Crous P."/>
            <person name="Grigoriev I."/>
        </authorList>
    </citation>
    <scope>NUCLEOTIDE SEQUENCE</scope>
    <source>
        <strain evidence="8">CBS 480.64</strain>
    </source>
</reference>
<gene>
    <name evidence="8" type="ORF">K470DRAFT_269199</name>
</gene>
<dbReference type="GO" id="GO:0005886">
    <property type="term" value="C:plasma membrane"/>
    <property type="evidence" value="ECO:0007669"/>
    <property type="project" value="UniProtKB-SubCell"/>
</dbReference>
<feature type="region of interest" description="Disordered" evidence="7">
    <location>
        <begin position="111"/>
        <end position="179"/>
    </location>
</feature>
<dbReference type="Pfam" id="PF04515">
    <property type="entry name" value="Choline_transpo"/>
    <property type="match status" value="1"/>
</dbReference>
<dbReference type="Proteomes" id="UP000799421">
    <property type="component" value="Unassembled WGS sequence"/>
</dbReference>
<sequence>MGVDRGPRRPGDFIIITKTSAPSATAQAAMFSEYASRFLQQSENPLASSSRRPLDRRRAAQPVRGESSPFKGSAPLFFSTADEFPEGDADGEGTDVDHNAKEDAVALQASRRQFGQSGLTESSEWDEEDSRTENMFDVNLQSTVHREPKPEPPEPDSDDFAPTETGRESVPPTVILPTQEPPRHDVFGAQLFTLCLCTMLGAFVLVWFHTSTPKKPLGDSIYSALCGSTYMLLWDTLMAVFVALLWLALLRNFARPLIYSLAVALPVVLTGLSIYPFVASFRGPQKGNGAQDRALRWFSFVPAALAVAWTYNVWHARLSVDRAVRVLEFSTKILAASPHLVTLGFATLGGVVVWTWLWMLMFERVFLSGHFTSGGTKRFLLDANGWWLGAAFFWQYLWSLGVIAGIQRVATAAVVSQWYFHRRAVPQPTSSQVVLASVNHAFTTAFGTVCLSSLLSLLVRLPLIILPGRIASIMNMCAYWLIPSSLATLTNPLALTYAAIFSQPLSIAAQQLGQLSFISTTNPSNTMSTRAFAPRRQSVSTLLPWRLAKLLLQATRWLMSFGLGLGGWVRTARSLPLEGAGIKGSLYAYVLEPYATA</sequence>
<dbReference type="GO" id="GO:0022857">
    <property type="term" value="F:transmembrane transporter activity"/>
    <property type="evidence" value="ECO:0007669"/>
    <property type="project" value="UniProtKB-UniRule"/>
</dbReference>
<organism evidence="8 9">
    <name type="scientific">Piedraia hortae CBS 480.64</name>
    <dbReference type="NCBI Taxonomy" id="1314780"/>
    <lineage>
        <taxon>Eukaryota</taxon>
        <taxon>Fungi</taxon>
        <taxon>Dikarya</taxon>
        <taxon>Ascomycota</taxon>
        <taxon>Pezizomycotina</taxon>
        <taxon>Dothideomycetes</taxon>
        <taxon>Dothideomycetidae</taxon>
        <taxon>Capnodiales</taxon>
        <taxon>Piedraiaceae</taxon>
        <taxon>Piedraia</taxon>
    </lineage>
</organism>
<feature type="compositionally biased region" description="Polar residues" evidence="7">
    <location>
        <begin position="111"/>
        <end position="122"/>
    </location>
</feature>
<evidence type="ECO:0000256" key="3">
    <source>
        <dbReference type="ARBA" id="ARBA00022692"/>
    </source>
</evidence>
<feature type="transmembrane region" description="Helical" evidence="6">
    <location>
        <begin position="257"/>
        <end position="277"/>
    </location>
</feature>
<feature type="region of interest" description="Disordered" evidence="7">
    <location>
        <begin position="41"/>
        <end position="96"/>
    </location>
</feature>
<protein>
    <recommendedName>
        <fullName evidence="6">Protein PNS1</fullName>
    </recommendedName>
</protein>
<comment type="caution">
    <text evidence="6">Lacks conserved residue(s) required for the propagation of feature annotation.</text>
</comment>
<evidence type="ECO:0000313" key="9">
    <source>
        <dbReference type="Proteomes" id="UP000799421"/>
    </source>
</evidence>
<dbReference type="OrthoDB" id="420519at2759"/>
<evidence type="ECO:0000313" key="8">
    <source>
        <dbReference type="EMBL" id="KAF2862214.1"/>
    </source>
</evidence>
<feature type="transmembrane region" description="Helical" evidence="6">
    <location>
        <begin position="191"/>
        <end position="210"/>
    </location>
</feature>
<dbReference type="AlphaFoldDB" id="A0A6A7C422"/>
<dbReference type="PANTHER" id="PTHR12385:SF88">
    <property type="entry name" value="CHOLINE TRANSPORTER-LIKE PROTEIN CTL1"/>
    <property type="match status" value="1"/>
</dbReference>
<feature type="transmembrane region" description="Helical" evidence="6">
    <location>
        <begin position="433"/>
        <end position="455"/>
    </location>
</feature>
<feature type="transmembrane region" description="Helical" evidence="6">
    <location>
        <begin position="230"/>
        <end position="250"/>
    </location>
</feature>
<keyword evidence="5 6" id="KW-0472">Membrane</keyword>
<dbReference type="PANTHER" id="PTHR12385">
    <property type="entry name" value="CHOLINE TRANSPORTER-LIKE (SLC FAMILY 44)"/>
    <property type="match status" value="1"/>
</dbReference>
<accession>A0A6A7C422</accession>
<comment type="similarity">
    <text evidence="2 6">Belongs to the CTL (choline transporter-like) family.</text>
</comment>